<dbReference type="PANTHER" id="PTHR13504">
    <property type="entry name" value="FIDO DOMAIN-CONTAINING PROTEIN DDB_G0283145"/>
    <property type="match status" value="1"/>
</dbReference>
<evidence type="ECO:0000256" key="25">
    <source>
        <dbReference type="SAM" id="MobiDB-lite"/>
    </source>
</evidence>
<keyword evidence="13 26" id="KW-1133">Transmembrane helix</keyword>
<dbReference type="VEuPathDB" id="VectorBase:AQUA007548"/>
<feature type="compositionally biased region" description="Low complexity" evidence="25">
    <location>
        <begin position="70"/>
        <end position="79"/>
    </location>
</feature>
<evidence type="ECO:0000256" key="9">
    <source>
        <dbReference type="ARBA" id="ARBA00022741"/>
    </source>
</evidence>
<feature type="binding site" evidence="21">
    <location>
        <begin position="395"/>
        <end position="398"/>
    </location>
    <ligand>
        <name>ATP</name>
        <dbReference type="ChEBI" id="CHEBI:30616"/>
    </ligand>
</feature>
<organism evidence="28 29">
    <name type="scientific">Anopheles quadriannulatus</name>
    <name type="common">Mosquito</name>
    <dbReference type="NCBI Taxonomy" id="34691"/>
    <lineage>
        <taxon>Eukaryota</taxon>
        <taxon>Metazoa</taxon>
        <taxon>Ecdysozoa</taxon>
        <taxon>Arthropoda</taxon>
        <taxon>Hexapoda</taxon>
        <taxon>Insecta</taxon>
        <taxon>Pterygota</taxon>
        <taxon>Neoptera</taxon>
        <taxon>Endopterygota</taxon>
        <taxon>Diptera</taxon>
        <taxon>Nematocera</taxon>
        <taxon>Culicoidea</taxon>
        <taxon>Culicidae</taxon>
        <taxon>Anophelinae</taxon>
        <taxon>Anopheles</taxon>
    </lineage>
</organism>
<evidence type="ECO:0000256" key="20">
    <source>
        <dbReference type="PIRSR" id="PIRSR640198-1"/>
    </source>
</evidence>
<dbReference type="EnsemblMetazoa" id="AQUA007548-RA">
    <property type="protein sequence ID" value="AQUA007548-PA"/>
    <property type="gene ID" value="AQUA007548"/>
</dbReference>
<dbReference type="Pfam" id="PF02661">
    <property type="entry name" value="Fic"/>
    <property type="match status" value="1"/>
</dbReference>
<evidence type="ECO:0000256" key="11">
    <source>
        <dbReference type="ARBA" id="ARBA00022803"/>
    </source>
</evidence>
<evidence type="ECO:0000256" key="14">
    <source>
        <dbReference type="ARBA" id="ARBA00023136"/>
    </source>
</evidence>
<evidence type="ECO:0000256" key="16">
    <source>
        <dbReference type="ARBA" id="ARBA00034531"/>
    </source>
</evidence>
<evidence type="ECO:0000256" key="19">
    <source>
        <dbReference type="ARBA" id="ARBA00049297"/>
    </source>
</evidence>
<feature type="transmembrane region" description="Helical" evidence="26">
    <location>
        <begin position="87"/>
        <end position="107"/>
    </location>
</feature>
<dbReference type="PROSITE" id="PS51459">
    <property type="entry name" value="FIDO"/>
    <property type="match status" value="1"/>
</dbReference>
<dbReference type="Gene3D" id="1.25.40.10">
    <property type="entry name" value="Tetratricopeptide repeat domain"/>
    <property type="match status" value="1"/>
</dbReference>
<evidence type="ECO:0000256" key="1">
    <source>
        <dbReference type="ARBA" id="ARBA00004167"/>
    </source>
</evidence>
<keyword evidence="10" id="KW-0378">Hydrolase</keyword>
<dbReference type="GO" id="GO:0016020">
    <property type="term" value="C:membrane"/>
    <property type="evidence" value="ECO:0007669"/>
    <property type="project" value="UniProtKB-SubCell"/>
</dbReference>
<evidence type="ECO:0000256" key="18">
    <source>
        <dbReference type="ARBA" id="ARBA00048696"/>
    </source>
</evidence>
<feature type="domain" description="Fido" evidence="27">
    <location>
        <begin position="364"/>
        <end position="499"/>
    </location>
</feature>
<dbReference type="AlphaFoldDB" id="A0A182XCJ8"/>
<dbReference type="Proteomes" id="UP000076407">
    <property type="component" value="Unassembled WGS sequence"/>
</dbReference>
<keyword evidence="7" id="KW-0548">Nucleotidyltransferase</keyword>
<dbReference type="SUPFAM" id="SSF140931">
    <property type="entry name" value="Fic-like"/>
    <property type="match status" value="1"/>
</dbReference>
<comment type="catalytic activity">
    <reaction evidence="17">
        <text>L-threonyl-[protein] + ATP = 3-O-(5'-adenylyl)-L-threonyl-[protein] + diphosphate</text>
        <dbReference type="Rhea" id="RHEA:54292"/>
        <dbReference type="Rhea" id="RHEA-COMP:11060"/>
        <dbReference type="Rhea" id="RHEA-COMP:13847"/>
        <dbReference type="ChEBI" id="CHEBI:30013"/>
        <dbReference type="ChEBI" id="CHEBI:30616"/>
        <dbReference type="ChEBI" id="CHEBI:33019"/>
        <dbReference type="ChEBI" id="CHEBI:138113"/>
        <dbReference type="EC" id="2.7.7.108"/>
    </reaction>
</comment>
<keyword evidence="6 26" id="KW-0812">Transmembrane</keyword>
<evidence type="ECO:0000256" key="10">
    <source>
        <dbReference type="ARBA" id="ARBA00022801"/>
    </source>
</evidence>
<reference evidence="28" key="1">
    <citation type="submission" date="2020-05" db="UniProtKB">
        <authorList>
            <consortium name="EnsemblMetazoa"/>
        </authorList>
    </citation>
    <scope>IDENTIFICATION</scope>
    <source>
        <strain evidence="28">SANGQUA</strain>
    </source>
</reference>
<dbReference type="SUPFAM" id="SSF48452">
    <property type="entry name" value="TPR-like"/>
    <property type="match status" value="1"/>
</dbReference>
<evidence type="ECO:0000256" key="26">
    <source>
        <dbReference type="SAM" id="Phobius"/>
    </source>
</evidence>
<dbReference type="GO" id="GO:0044603">
    <property type="term" value="F:protein adenylylhydrolase activity"/>
    <property type="evidence" value="ECO:0007669"/>
    <property type="project" value="UniProtKB-ARBA"/>
</dbReference>
<comment type="similarity">
    <text evidence="2">Belongs to the fic family.</text>
</comment>
<evidence type="ECO:0000256" key="2">
    <source>
        <dbReference type="ARBA" id="ARBA00009742"/>
    </source>
</evidence>
<dbReference type="STRING" id="34691.A0A182XCJ8"/>
<accession>A0A182XCJ8</accession>
<comment type="subcellular location">
    <subcellularLocation>
        <location evidence="1">Membrane</location>
        <topology evidence="1">Single-pass membrane protein</topology>
    </subcellularLocation>
</comment>
<dbReference type="PANTHER" id="PTHR13504:SF34">
    <property type="entry name" value="PROTEIN ADENYLYLTRANSFERASE FICD"/>
    <property type="match status" value="1"/>
</dbReference>
<dbReference type="InterPro" id="IPR011990">
    <property type="entry name" value="TPR-like_helical_dom_sf"/>
</dbReference>
<feature type="site" description="Important for autoinhibition of adenylyltransferase activity" evidence="22">
    <location>
        <position position="313"/>
    </location>
</feature>
<dbReference type="InterPro" id="IPR040198">
    <property type="entry name" value="Fido_containing"/>
</dbReference>
<dbReference type="InterPro" id="IPR003812">
    <property type="entry name" value="Fido"/>
</dbReference>
<dbReference type="GO" id="GO:0070733">
    <property type="term" value="F:AMPylase activity"/>
    <property type="evidence" value="ECO:0007669"/>
    <property type="project" value="UniProtKB-EC"/>
</dbReference>
<keyword evidence="5" id="KW-0808">Transferase</keyword>
<evidence type="ECO:0000256" key="5">
    <source>
        <dbReference type="ARBA" id="ARBA00022679"/>
    </source>
</evidence>
<feature type="binding site" evidence="21">
    <location>
        <begin position="446"/>
        <end position="453"/>
    </location>
    <ligand>
        <name>ATP</name>
        <dbReference type="ChEBI" id="CHEBI:30616"/>
    </ligand>
</feature>
<name>A0A182XCJ8_ANOQN</name>
<evidence type="ECO:0000256" key="8">
    <source>
        <dbReference type="ARBA" id="ARBA00022737"/>
    </source>
</evidence>
<evidence type="ECO:0000256" key="6">
    <source>
        <dbReference type="ARBA" id="ARBA00022692"/>
    </source>
</evidence>
<feature type="binding site" evidence="21">
    <location>
        <begin position="478"/>
        <end position="479"/>
    </location>
    <ligand>
        <name>ATP</name>
        <dbReference type="ChEBI" id="CHEBI:30616"/>
    </ligand>
</feature>
<evidence type="ECO:0000256" key="3">
    <source>
        <dbReference type="ARBA" id="ARBA00011738"/>
    </source>
</evidence>
<feature type="region of interest" description="Disordered" evidence="25">
    <location>
        <begin position="16"/>
        <end position="79"/>
    </location>
</feature>
<evidence type="ECO:0000256" key="22">
    <source>
        <dbReference type="PIRSR" id="PIRSR640198-3"/>
    </source>
</evidence>
<keyword evidence="12 21" id="KW-0067">ATP-binding</keyword>
<comment type="catalytic activity">
    <reaction evidence="18">
        <text>L-tyrosyl-[protein] + ATP = O-(5'-adenylyl)-L-tyrosyl-[protein] + diphosphate</text>
        <dbReference type="Rhea" id="RHEA:54288"/>
        <dbReference type="Rhea" id="RHEA-COMP:10136"/>
        <dbReference type="Rhea" id="RHEA-COMP:13846"/>
        <dbReference type="ChEBI" id="CHEBI:30616"/>
        <dbReference type="ChEBI" id="CHEBI:33019"/>
        <dbReference type="ChEBI" id="CHEBI:46858"/>
        <dbReference type="ChEBI" id="CHEBI:83624"/>
        <dbReference type="EC" id="2.7.7.108"/>
    </reaction>
</comment>
<dbReference type="GO" id="GO:0005524">
    <property type="term" value="F:ATP binding"/>
    <property type="evidence" value="ECO:0007669"/>
    <property type="project" value="UniProtKB-KW"/>
</dbReference>
<feature type="repeat" description="TPR" evidence="24">
    <location>
        <begin position="184"/>
        <end position="217"/>
    </location>
</feature>
<dbReference type="InterPro" id="IPR019734">
    <property type="entry name" value="TPR_rpt"/>
</dbReference>
<evidence type="ECO:0000259" key="27">
    <source>
        <dbReference type="PROSITE" id="PS51459"/>
    </source>
</evidence>
<dbReference type="FunFam" id="1.25.40.10:FF:000522">
    <property type="entry name" value="Protein adenylyltransferase Fic"/>
    <property type="match status" value="1"/>
</dbReference>
<sequence>MTFDIERKRLELCYGTFGTNANGTASATSAKGSGSERKRRKSSTSSEQSTPYRRTKRSGSGTISDPAKEQQQQQQQQRWQQLRPSKCQVITIFASGVLFSLLMLTLLDFVPSSPHRPRAAPGSLRRVGSDGGRALYAPRHLPDESLLRLADETRVMEPYLPVITRGKTKTAEEQQDTLTNEQEALGSLKMALEMKQLGKDDKALRLFQHALALSPRHPEILTKYGEFLEHNRQDVVSADQYYTQALTVNPYYTEALANRERTAQIVEQMDAKRFEALDRKRDALSSVHSSNMALKRAEKEAYIQHIYHSVGIEGNTMSLAQTRSILETRMAVDGKSIDEHNEILGLDAALKYINATLVNKNDYITLKDILEIHRRVLGHVDPIEGGEFRRTQVYVGGHIPPGPGDLAILMGRFENWLNSEQVFLMHPVKYAAMAHYKLVHIHPFSDGNGRTSRLLMNTLLMRAGYPPVIIQKQHRHKYYNFLQLANEGDIRPFVRFIADCTERTLDLYLWATSELSHPVPLLAQESMEGMPLIFNSLAGEEGDDVGSGSGDAIRIGILAAGGPGWNSGSRCFTPPPASHT</sequence>
<evidence type="ECO:0000313" key="29">
    <source>
        <dbReference type="Proteomes" id="UP000076407"/>
    </source>
</evidence>
<evidence type="ECO:0000256" key="13">
    <source>
        <dbReference type="ARBA" id="ARBA00022989"/>
    </source>
</evidence>
<comment type="catalytic activity">
    <reaction evidence="19">
        <text>3-O-(5'-adenylyl)-L-threonyl-[protein] + H2O = L-threonyl-[protein] + AMP + H(+)</text>
        <dbReference type="Rhea" id="RHEA:55932"/>
        <dbReference type="Rhea" id="RHEA-COMP:11060"/>
        <dbReference type="Rhea" id="RHEA-COMP:13847"/>
        <dbReference type="ChEBI" id="CHEBI:15377"/>
        <dbReference type="ChEBI" id="CHEBI:15378"/>
        <dbReference type="ChEBI" id="CHEBI:30013"/>
        <dbReference type="ChEBI" id="CHEBI:138113"/>
        <dbReference type="ChEBI" id="CHEBI:456215"/>
    </reaction>
</comment>
<keyword evidence="11 24" id="KW-0802">TPR repeat</keyword>
<evidence type="ECO:0000256" key="24">
    <source>
        <dbReference type="PROSITE-ProRule" id="PRU00339"/>
    </source>
</evidence>
<dbReference type="Gene3D" id="1.10.3290.10">
    <property type="entry name" value="Fido-like domain"/>
    <property type="match status" value="1"/>
</dbReference>
<proteinExistence type="inferred from homology"/>
<dbReference type="EC" id="2.7.7.108" evidence="16"/>
<evidence type="ECO:0000256" key="7">
    <source>
        <dbReference type="ARBA" id="ARBA00022695"/>
    </source>
</evidence>
<evidence type="ECO:0000256" key="12">
    <source>
        <dbReference type="ARBA" id="ARBA00022840"/>
    </source>
</evidence>
<keyword evidence="14 26" id="KW-0472">Membrane</keyword>
<evidence type="ECO:0000256" key="21">
    <source>
        <dbReference type="PIRSR" id="PIRSR640198-2"/>
    </source>
</evidence>
<protein>
    <recommendedName>
        <fullName evidence="4">Protein adenylyltransferase Fic</fullName>
        <ecNumber evidence="16">2.7.7.108</ecNumber>
    </recommendedName>
    <alternativeName>
        <fullName evidence="15">De-AMPylase Fic</fullName>
    </alternativeName>
</protein>
<evidence type="ECO:0000256" key="15">
    <source>
        <dbReference type="ARBA" id="ARBA00030885"/>
    </source>
</evidence>
<evidence type="ECO:0000256" key="23">
    <source>
        <dbReference type="PIRSR" id="PIRSR640198-4"/>
    </source>
</evidence>
<dbReference type="InterPro" id="IPR036597">
    <property type="entry name" value="Fido-like_dom_sf"/>
</dbReference>
<dbReference type="FunFam" id="1.10.3290.10:FF:000001">
    <property type="entry name" value="adenosine monophosphate-protein transferase FICD"/>
    <property type="match status" value="1"/>
</dbReference>
<keyword evidence="9 21" id="KW-0547">Nucleotide-binding</keyword>
<keyword evidence="8" id="KW-0677">Repeat</keyword>
<feature type="compositionally biased region" description="Low complexity" evidence="25">
    <location>
        <begin position="16"/>
        <end position="33"/>
    </location>
</feature>
<keyword evidence="29" id="KW-1185">Reference proteome</keyword>
<evidence type="ECO:0000256" key="17">
    <source>
        <dbReference type="ARBA" id="ARBA00047939"/>
    </source>
</evidence>
<dbReference type="PROSITE" id="PS50005">
    <property type="entry name" value="TPR"/>
    <property type="match status" value="1"/>
</dbReference>
<feature type="glycosylation site" description="N-linked (GlcNAc...) asparagine" evidence="23">
    <location>
        <position position="354"/>
    </location>
</feature>
<evidence type="ECO:0000313" key="28">
    <source>
        <dbReference type="EnsemblMetazoa" id="AQUA007548-PA"/>
    </source>
</evidence>
<evidence type="ECO:0000256" key="4">
    <source>
        <dbReference type="ARBA" id="ARBA00014915"/>
    </source>
</evidence>
<dbReference type="GO" id="GO:0030544">
    <property type="term" value="F:Hsp70 protein binding"/>
    <property type="evidence" value="ECO:0007669"/>
    <property type="project" value="UniProtKB-ARBA"/>
</dbReference>
<feature type="binding site" evidence="21">
    <location>
        <position position="486"/>
    </location>
    <ligand>
        <name>ATP</name>
        <dbReference type="ChEBI" id="CHEBI:30616"/>
    </ligand>
</feature>
<feature type="active site" evidence="20">
    <location>
        <position position="442"/>
    </location>
</feature>
<comment type="subunit">
    <text evidence="3">Homodimer.</text>
</comment>